<dbReference type="PANTHER" id="PTHR34035">
    <property type="entry name" value="TESTIS-EXPRESSED PROTEIN 47"/>
    <property type="match status" value="1"/>
</dbReference>
<dbReference type="GO" id="GO:0071949">
    <property type="term" value="F:FAD binding"/>
    <property type="evidence" value="ECO:0007669"/>
    <property type="project" value="InterPro"/>
</dbReference>
<dbReference type="InterPro" id="IPR036046">
    <property type="entry name" value="Acylphosphatase-like_dom_sf"/>
</dbReference>
<dbReference type="InterPro" id="IPR007024">
    <property type="entry name" value="BLUF_domain"/>
</dbReference>
<reference evidence="2" key="1">
    <citation type="submission" date="2022-11" db="UniProtKB">
        <authorList>
            <consortium name="EnsemblMetazoa"/>
        </authorList>
    </citation>
    <scope>IDENTIFICATION</scope>
</reference>
<dbReference type="GO" id="GO:0009882">
    <property type="term" value="F:blue light photoreceptor activity"/>
    <property type="evidence" value="ECO:0007669"/>
    <property type="project" value="InterPro"/>
</dbReference>
<organism evidence="2 3">
    <name type="scientific">Exaiptasia diaphana</name>
    <name type="common">Tropical sea anemone</name>
    <name type="synonym">Aiptasia pulchella</name>
    <dbReference type="NCBI Taxonomy" id="2652724"/>
    <lineage>
        <taxon>Eukaryota</taxon>
        <taxon>Metazoa</taxon>
        <taxon>Cnidaria</taxon>
        <taxon>Anthozoa</taxon>
        <taxon>Hexacorallia</taxon>
        <taxon>Actiniaria</taxon>
        <taxon>Aiptasiidae</taxon>
        <taxon>Exaiptasia</taxon>
    </lineage>
</organism>
<evidence type="ECO:0000313" key="2">
    <source>
        <dbReference type="EnsemblMetazoa" id="XP_020901376.1"/>
    </source>
</evidence>
<dbReference type="GeneID" id="110239953"/>
<dbReference type="PANTHER" id="PTHR34035:SF1">
    <property type="entry name" value="TESTIS-EXPRESSED PROTEIN 47"/>
    <property type="match status" value="1"/>
</dbReference>
<dbReference type="EnsemblMetazoa" id="XM_021045717.2">
    <property type="protein sequence ID" value="XP_020901376.1"/>
    <property type="gene ID" value="LOC110239953"/>
</dbReference>
<accession>A0A913XA05</accession>
<dbReference type="KEGG" id="epa:110239953"/>
<dbReference type="Gene3D" id="3.30.70.100">
    <property type="match status" value="1"/>
</dbReference>
<dbReference type="RefSeq" id="XP_020901376.1">
    <property type="nucleotide sequence ID" value="XM_021045717.2"/>
</dbReference>
<dbReference type="Proteomes" id="UP000887567">
    <property type="component" value="Unplaced"/>
</dbReference>
<dbReference type="AlphaFoldDB" id="A0A913XA05"/>
<protein>
    <recommendedName>
        <fullName evidence="1">BLUF domain-containing protein</fullName>
    </recommendedName>
</protein>
<dbReference type="PROSITE" id="PS50925">
    <property type="entry name" value="BLUF"/>
    <property type="match status" value="1"/>
</dbReference>
<evidence type="ECO:0000313" key="3">
    <source>
        <dbReference type="Proteomes" id="UP000887567"/>
    </source>
</evidence>
<dbReference type="SUPFAM" id="SSF54975">
    <property type="entry name" value="Acylphosphatase/BLUF domain-like"/>
    <property type="match status" value="1"/>
</dbReference>
<feature type="domain" description="BLUF" evidence="1">
    <location>
        <begin position="36"/>
        <end position="138"/>
    </location>
</feature>
<sequence>MAATPGGEESMYDSGRLSLFDLIQEKNRAQNKKQLVHRLVYISKIRPEVADRRDIGAHYERLFKNSQNHSHGEAVSGLLLIYPVHVVHVLETSANVLQDVIRDLEEEEQSISGTIFNSKILVYTGDLPNRLFTQWSFRCINQSAARMQEFTTNEPINVVVMEALNLLLKLGEYLAKLPKLSLSKTMDQLPEKCPELLVRQDLLEYLINSKELSTPSQYLQRYTRPLNVTLESELVWPLQTKLVPLN</sequence>
<dbReference type="OMA" id="MDSERTW"/>
<name>A0A913XA05_EXADI</name>
<dbReference type="OrthoDB" id="548795at2759"/>
<keyword evidence="3" id="KW-1185">Reference proteome</keyword>
<dbReference type="SMART" id="SM01034">
    <property type="entry name" value="BLUF"/>
    <property type="match status" value="1"/>
</dbReference>
<evidence type="ECO:0000259" key="1">
    <source>
        <dbReference type="PROSITE" id="PS50925"/>
    </source>
</evidence>
<dbReference type="Pfam" id="PF24787">
    <property type="entry name" value="TEX47"/>
    <property type="match status" value="1"/>
</dbReference>
<proteinExistence type="predicted"/>
<dbReference type="InterPro" id="IPR055308">
    <property type="entry name" value="TEX47-like"/>
</dbReference>